<protein>
    <recommendedName>
        <fullName evidence="3">Outer membrane protein beta-barrel domain-containing protein</fullName>
    </recommendedName>
</protein>
<dbReference type="InterPro" id="IPR027385">
    <property type="entry name" value="Beta-barrel_OMP"/>
</dbReference>
<dbReference type="RefSeq" id="WP_112220011.1">
    <property type="nucleotide sequence ID" value="NZ_MVJN01000007.1"/>
</dbReference>
<comment type="caution">
    <text evidence="4">The sequence shown here is derived from an EMBL/GenBank/DDBJ whole genome shotgun (WGS) entry which is preliminary data.</text>
</comment>
<dbReference type="Proteomes" id="UP000249458">
    <property type="component" value="Unassembled WGS sequence"/>
</dbReference>
<dbReference type="InterPro" id="IPR011250">
    <property type="entry name" value="OMP/PagP_B-barrel"/>
</dbReference>
<feature type="domain" description="Outer membrane protein beta-barrel" evidence="3">
    <location>
        <begin position="7"/>
        <end position="206"/>
    </location>
</feature>
<evidence type="ECO:0000313" key="4">
    <source>
        <dbReference type="EMBL" id="RAP36088.1"/>
    </source>
</evidence>
<keyword evidence="1 2" id="KW-0732">Signal</keyword>
<gene>
    <name evidence="4" type="ORF">B1207_10590</name>
</gene>
<dbReference type="AlphaFoldDB" id="A0A364LIF7"/>
<evidence type="ECO:0000256" key="1">
    <source>
        <dbReference type="ARBA" id="ARBA00022729"/>
    </source>
</evidence>
<reference evidence="4 5" key="1">
    <citation type="submission" date="2017-02" db="EMBL/GenBank/DDBJ databases">
        <title>Legionella quilivanii strain from human: case report and whole genome sequencing analysis.</title>
        <authorList>
            <person name="Lalancette C."/>
            <person name="Leduc J.-M."/>
            <person name="Levesque S."/>
            <person name="Fournier E."/>
            <person name="Saoud J."/>
            <person name="Faucher S.P."/>
            <person name="Bernard K."/>
            <person name="Martineau C."/>
            <person name="Longtin J."/>
        </authorList>
    </citation>
    <scope>NUCLEOTIDE SEQUENCE [LARGE SCALE GENOMIC DNA]</scope>
    <source>
        <strain evidence="4 5">ID143958</strain>
    </source>
</reference>
<sequence>MRTVFFSAALMASGAACAAVPIDGWYASVFGGFTSVQDNISVSSQGWHRSKAGYDNNYNVGGRLGYKCTPLRYEGELTYLTADLDHFYIDDIRQTGITGDTNAILAMANVYYDFPDMVPGIQPFLGVGIGYAYVNVDLNSTGPLGVTRYSGSNSVFAYQGTGGFTYNFSEIYSVDIAYRYIGTQRPDELGKVYQAHLGTVGVTYRFDGSRYK</sequence>
<dbReference type="PROSITE" id="PS51257">
    <property type="entry name" value="PROKAR_LIPOPROTEIN"/>
    <property type="match status" value="1"/>
</dbReference>
<evidence type="ECO:0000256" key="2">
    <source>
        <dbReference type="SAM" id="SignalP"/>
    </source>
</evidence>
<feature type="chain" id="PRO_5016908856" description="Outer membrane protein beta-barrel domain-containing protein" evidence="2">
    <location>
        <begin position="19"/>
        <end position="212"/>
    </location>
</feature>
<evidence type="ECO:0000313" key="5">
    <source>
        <dbReference type="Proteomes" id="UP000249458"/>
    </source>
</evidence>
<evidence type="ECO:0000259" key="3">
    <source>
        <dbReference type="Pfam" id="PF13505"/>
    </source>
</evidence>
<organism evidence="4 5">
    <name type="scientific">Legionella quinlivanii</name>
    <dbReference type="NCBI Taxonomy" id="45073"/>
    <lineage>
        <taxon>Bacteria</taxon>
        <taxon>Pseudomonadati</taxon>
        <taxon>Pseudomonadota</taxon>
        <taxon>Gammaproteobacteria</taxon>
        <taxon>Legionellales</taxon>
        <taxon>Legionellaceae</taxon>
        <taxon>Legionella</taxon>
    </lineage>
</organism>
<dbReference type="Pfam" id="PF13505">
    <property type="entry name" value="OMP_b-brl"/>
    <property type="match status" value="1"/>
</dbReference>
<dbReference type="Gene3D" id="2.40.160.20">
    <property type="match status" value="1"/>
</dbReference>
<proteinExistence type="predicted"/>
<name>A0A364LIF7_9GAMM</name>
<feature type="signal peptide" evidence="2">
    <location>
        <begin position="1"/>
        <end position="18"/>
    </location>
</feature>
<dbReference type="SUPFAM" id="SSF56925">
    <property type="entry name" value="OMPA-like"/>
    <property type="match status" value="1"/>
</dbReference>
<dbReference type="EMBL" id="MVJN01000007">
    <property type="protein sequence ID" value="RAP36088.1"/>
    <property type="molecule type" value="Genomic_DNA"/>
</dbReference>
<accession>A0A364LIF7</accession>